<comment type="caution">
    <text evidence="2">The sequence shown here is derived from an EMBL/GenBank/DDBJ whole genome shotgun (WGS) entry which is preliminary data.</text>
</comment>
<feature type="domain" description="CobQ/CobB/MinD/ParA nucleotide binding" evidence="1">
    <location>
        <begin position="3"/>
        <end position="197"/>
    </location>
</feature>
<dbReference type="Proteomes" id="UP001595921">
    <property type="component" value="Unassembled WGS sequence"/>
</dbReference>
<reference evidence="2 3" key="1">
    <citation type="journal article" date="2019" name="Int. J. Syst. Evol. Microbiol.">
        <title>The Global Catalogue of Microorganisms (GCM) 10K type strain sequencing project: providing services to taxonomists for standard genome sequencing and annotation.</title>
        <authorList>
            <consortium name="The Broad Institute Genomics Platform"/>
            <consortium name="The Broad Institute Genome Sequencing Center for Infectious Disease"/>
            <person name="Wu L."/>
            <person name="Ma J."/>
        </authorList>
    </citation>
    <scope>NUCLEOTIDE SEQUENCE [LARGE SCALE GENOMIC DNA]</scope>
    <source>
        <strain evidence="2 3">CGMCC 1.12553</strain>
    </source>
</reference>
<accession>A0ABD5PF15</accession>
<dbReference type="InterPro" id="IPR050625">
    <property type="entry name" value="ParA/MinD_ATPase"/>
</dbReference>
<evidence type="ECO:0000313" key="3">
    <source>
        <dbReference type="Proteomes" id="UP001595921"/>
    </source>
</evidence>
<dbReference type="AlphaFoldDB" id="A0ABD5PF15"/>
<gene>
    <name evidence="2" type="ORF">ACFO0N_16170</name>
</gene>
<organism evidence="2 3">
    <name type="scientific">Halobium salinum</name>
    <dbReference type="NCBI Taxonomy" id="1364940"/>
    <lineage>
        <taxon>Archaea</taxon>
        <taxon>Methanobacteriati</taxon>
        <taxon>Methanobacteriota</taxon>
        <taxon>Stenosarchaea group</taxon>
        <taxon>Halobacteria</taxon>
        <taxon>Halobacteriales</taxon>
        <taxon>Haloferacaceae</taxon>
        <taxon>Halobium</taxon>
    </lineage>
</organism>
<dbReference type="RefSeq" id="WP_267621717.1">
    <property type="nucleotide sequence ID" value="NZ_JAODIW010000006.1"/>
</dbReference>
<evidence type="ECO:0000259" key="1">
    <source>
        <dbReference type="Pfam" id="PF01656"/>
    </source>
</evidence>
<dbReference type="PANTHER" id="PTHR43384">
    <property type="entry name" value="SEPTUM SITE-DETERMINING PROTEIN MIND HOMOLOG, CHLOROPLASTIC-RELATED"/>
    <property type="match status" value="1"/>
</dbReference>
<dbReference type="InterPro" id="IPR027417">
    <property type="entry name" value="P-loop_NTPase"/>
</dbReference>
<protein>
    <submittedName>
        <fullName evidence="2">MinD/ParA family protein</fullName>
    </submittedName>
</protein>
<sequence length="221" mass="22063">MILAVAGGKGGVGKSTVAYNLAAALDAVVVDADLGMADLPAGDGRGPDLHDVLAGRADPLEAVREGGPVRLLPCGRSLAGARAADVTGLARVVRAVDRRYGDVVLDCPAGMRADAGVPLAVADACVLVAAPRTFALADALHTRALACELDAGLVAVALNRTVESPPTEAVAEALGAPVEVVPADPRVGRSVTEGAPVLDVAPESRAGDALASLAARVECCR</sequence>
<name>A0ABD5PF15_9EURY</name>
<dbReference type="EMBL" id="JBHSDS010000008">
    <property type="protein sequence ID" value="MFC4359480.1"/>
    <property type="molecule type" value="Genomic_DNA"/>
</dbReference>
<dbReference type="InterPro" id="IPR002586">
    <property type="entry name" value="CobQ/CobB/MinD/ParA_Nub-bd_dom"/>
</dbReference>
<dbReference type="SUPFAM" id="SSF52540">
    <property type="entry name" value="P-loop containing nucleoside triphosphate hydrolases"/>
    <property type="match status" value="1"/>
</dbReference>
<dbReference type="Pfam" id="PF01656">
    <property type="entry name" value="CbiA"/>
    <property type="match status" value="1"/>
</dbReference>
<proteinExistence type="predicted"/>
<keyword evidence="3" id="KW-1185">Reference proteome</keyword>
<dbReference type="Gene3D" id="3.40.50.300">
    <property type="entry name" value="P-loop containing nucleotide triphosphate hydrolases"/>
    <property type="match status" value="1"/>
</dbReference>
<dbReference type="PANTHER" id="PTHR43384:SF10">
    <property type="entry name" value="ATPASE INVOLVED IN CHROMOSOME PARTITIONING, PARA_MIND FAMILY"/>
    <property type="match status" value="1"/>
</dbReference>
<evidence type="ECO:0000313" key="2">
    <source>
        <dbReference type="EMBL" id="MFC4359480.1"/>
    </source>
</evidence>